<evidence type="ECO:0000313" key="1">
    <source>
        <dbReference type="EMBL" id="KKN36527.1"/>
    </source>
</evidence>
<dbReference type="AlphaFoldDB" id="A0A0F9QHN0"/>
<reference evidence="1" key="1">
    <citation type="journal article" date="2015" name="Nature">
        <title>Complex archaea that bridge the gap between prokaryotes and eukaryotes.</title>
        <authorList>
            <person name="Spang A."/>
            <person name="Saw J.H."/>
            <person name="Jorgensen S.L."/>
            <person name="Zaremba-Niedzwiedzka K."/>
            <person name="Martijn J."/>
            <person name="Lind A.E."/>
            <person name="van Eijk R."/>
            <person name="Schleper C."/>
            <person name="Guy L."/>
            <person name="Ettema T.J."/>
        </authorList>
    </citation>
    <scope>NUCLEOTIDE SEQUENCE</scope>
</reference>
<accession>A0A0F9QHN0</accession>
<sequence>MDKRIKELYILMLTKNARVVHFLEYDNYYEVHLEWDVEEFPPGVSNMGTYFDDEAPRQCVQTKLIALCKKTRK</sequence>
<name>A0A0F9QHN0_9ZZZZ</name>
<protein>
    <submittedName>
        <fullName evidence="1">Uncharacterized protein</fullName>
    </submittedName>
</protein>
<comment type="caution">
    <text evidence="1">The sequence shown here is derived from an EMBL/GenBank/DDBJ whole genome shotgun (WGS) entry which is preliminary data.</text>
</comment>
<gene>
    <name evidence="1" type="ORF">LCGC14_0772630</name>
</gene>
<proteinExistence type="predicted"/>
<dbReference type="EMBL" id="LAZR01001959">
    <property type="protein sequence ID" value="KKN36527.1"/>
    <property type="molecule type" value="Genomic_DNA"/>
</dbReference>
<organism evidence="1">
    <name type="scientific">marine sediment metagenome</name>
    <dbReference type="NCBI Taxonomy" id="412755"/>
    <lineage>
        <taxon>unclassified sequences</taxon>
        <taxon>metagenomes</taxon>
        <taxon>ecological metagenomes</taxon>
    </lineage>
</organism>